<feature type="compositionally biased region" description="Acidic residues" evidence="3">
    <location>
        <begin position="410"/>
        <end position="425"/>
    </location>
</feature>
<dbReference type="InterPro" id="IPR027791">
    <property type="entry name" value="Galactosyl_T_C"/>
</dbReference>
<dbReference type="Proteomes" id="UP001189429">
    <property type="component" value="Unassembled WGS sequence"/>
</dbReference>
<feature type="region of interest" description="Disordered" evidence="3">
    <location>
        <begin position="552"/>
        <end position="592"/>
    </location>
</feature>
<proteinExistence type="predicted"/>
<dbReference type="Pfam" id="PF00535">
    <property type="entry name" value="Glycos_transf_2"/>
    <property type="match status" value="1"/>
</dbReference>
<evidence type="ECO:0000313" key="7">
    <source>
        <dbReference type="EMBL" id="CAK0790774.1"/>
    </source>
</evidence>
<feature type="signal peptide" evidence="4">
    <location>
        <begin position="1"/>
        <end position="19"/>
    </location>
</feature>
<feature type="domain" description="Glycosyltransferase 2-like" evidence="5">
    <location>
        <begin position="731"/>
        <end position="796"/>
    </location>
</feature>
<dbReference type="InterPro" id="IPR001173">
    <property type="entry name" value="Glyco_trans_2-like"/>
</dbReference>
<reference evidence="7" key="1">
    <citation type="submission" date="2023-10" db="EMBL/GenBank/DDBJ databases">
        <authorList>
            <person name="Chen Y."/>
            <person name="Shah S."/>
            <person name="Dougan E. K."/>
            <person name="Thang M."/>
            <person name="Chan C."/>
        </authorList>
    </citation>
    <scope>NUCLEOTIDE SEQUENCE [LARGE SCALE GENOMIC DNA]</scope>
</reference>
<dbReference type="PANTHER" id="PTHR11675">
    <property type="entry name" value="N-ACETYLGALACTOSAMINYLTRANSFERASE"/>
    <property type="match status" value="1"/>
</dbReference>
<sequence length="1442" mass="158223">MAAPSCFGLLVPLWTACMAPRKRPAAAAAPESPPEPGRRTAAKSKARAGEGGGERLAEAVGVEGAAPRAEATAEATEEAAAEATAAAQEARALPTKEEARSPPPKKAPKGARDQAQINTMLTGLRQVAKAKDGERASEAQVALDSYKKMDWEQQESFLDVWRKNGSSWKGSLAWTVQFRESRGKRDETTVGSNANWRTPGQILKEVGYQISDFDDVKTAIAFAVAEAEDNQKQYGTEHADPVRSRYYFIVDHGKTRDITSGTSQMLTGKPCESKVRALAGGGVFQSLGVAAKEKIEDREALAAKLDGIKHVEEVLQTSIGEAEELCARADICAEDSDKDEMAKLAKALGEATQDGETHKKCATERLADLSSTMADETAVTLLLEAAEDINKRRRAAAAVLHPTSKGLQEFMDDGDGDDTGYDEATGDYASYDGGKDTTDGGKGYDGGKGDGGTGIANGYDGGKGSSSKGFDKGHDDGKGSGEGYDIDKGRDKGYHGDRGGAGYDGGKGDKGHDRRYDPYSSKWYDRHSSWYDRDGDDYDTRWCDRKRWGDYDKGSSKGCDTRGYDSSGYDKSDNYQRGYDNRGYNSRGYDNRRYDNSCYDNSGYDNRGYDNCDNSGYDSRGYDRKGDKGYDRKGYGVGKGYDGDTGYDGDPSYDRGDTGYDSGKGIDSGKGYDGGKGDKGHDGGKGWREEKSRGGRHIRLAKALATKEQLSGLQDMMSDRGKADYIGWSKRHDSTQGLIKAKKSGGDAAVGDVISFFDCHVAPQPGWVKDFFRLIGENYRRMVIPQITALDVDTWSQKGSGGGMAKCYVTWDGDFKWGGSTDDMYMGMLSGGLLAMSRRWWIESGGYDDQMLGWGGENIDQGIRMWVCGGEIVAAPNSQVAHMWRLGSDKRTVKRYKSVGDSEFNRARAIHAWSGEFSEKLYQYAGFQSRRARGGPEWIGDMGNFDRAKEKLNGCRPFAWYLRRFKAVYEDAGLIPSEIFMIKHQETDKCLFYQGRAGTSGQGKEGVVLRDCDPSVDRFMWHLGNQRPSDTAYYASGPMASVSALRAGAALCLAIAAPACGLQASAEGEDASLELQDWPWSRRSAPGRGGERAPPGTGKVLLSTMTFPEDNLPLDVTVAHQVRMVSKYPDTIQHVIVDNRPPWMEPVNRQETILQSMSKNKISTVRRVDYSVYDSPKYLQKFFETGNETDSCKTLEDAHDMSDISGQHMSSNTHGMFNFLEACLTAEAAVDLCVFLDPDIVVYRKDKGMIEMAREVFAAQPTAIALNPPTMCSAFDEAGSDTCKTKRPGMLSQRYLIINRQRLTSALPLKIPHEEFNVNFEHLFGDSLRRVNSGGQRMICSGAFAIHPFSARWAHCRNKKENLNIERHSKLVAQSAKKETSGDYHSFDMTMVEGLKEMISRVEAGKLAKPQESGEPAELQSVSNMCEDMCVDPNRIAQGLAW</sequence>
<feature type="region of interest" description="Disordered" evidence="3">
    <location>
        <begin position="615"/>
        <end position="694"/>
    </location>
</feature>
<feature type="region of interest" description="Disordered" evidence="3">
    <location>
        <begin position="407"/>
        <end position="515"/>
    </location>
</feature>
<dbReference type="InterPro" id="IPR029044">
    <property type="entry name" value="Nucleotide-diphossugar_trans"/>
</dbReference>
<feature type="compositionally biased region" description="Basic and acidic residues" evidence="3">
    <location>
        <begin position="506"/>
        <end position="515"/>
    </location>
</feature>
<feature type="chain" id="PRO_5047515528" evidence="4">
    <location>
        <begin position="20"/>
        <end position="1442"/>
    </location>
</feature>
<evidence type="ECO:0000256" key="1">
    <source>
        <dbReference type="ARBA" id="ARBA00022679"/>
    </source>
</evidence>
<feature type="compositionally biased region" description="Basic and acidic residues" evidence="3">
    <location>
        <begin position="620"/>
        <end position="634"/>
    </location>
</feature>
<evidence type="ECO:0000256" key="4">
    <source>
        <dbReference type="SAM" id="SignalP"/>
    </source>
</evidence>
<feature type="compositionally biased region" description="Low complexity" evidence="3">
    <location>
        <begin position="58"/>
        <end position="74"/>
    </location>
</feature>
<organism evidence="7 8">
    <name type="scientific">Prorocentrum cordatum</name>
    <dbReference type="NCBI Taxonomy" id="2364126"/>
    <lineage>
        <taxon>Eukaryota</taxon>
        <taxon>Sar</taxon>
        <taxon>Alveolata</taxon>
        <taxon>Dinophyceae</taxon>
        <taxon>Prorocentrales</taxon>
        <taxon>Prorocentraceae</taxon>
        <taxon>Prorocentrum</taxon>
    </lineage>
</organism>
<dbReference type="SUPFAM" id="SSF53448">
    <property type="entry name" value="Nucleotide-diphospho-sugar transferases"/>
    <property type="match status" value="1"/>
</dbReference>
<name>A0ABN9PHF6_9DINO</name>
<dbReference type="Gene3D" id="3.90.550.10">
    <property type="entry name" value="Spore Coat Polysaccharide Biosynthesis Protein SpsA, Chain A"/>
    <property type="match status" value="1"/>
</dbReference>
<keyword evidence="1" id="KW-0808">Transferase</keyword>
<feature type="compositionally biased region" description="Basic and acidic residues" evidence="3">
    <location>
        <begin position="552"/>
        <end position="574"/>
    </location>
</feature>
<feature type="domain" description="Galactosyltransferase C-terminal" evidence="6">
    <location>
        <begin position="830"/>
        <end position="877"/>
    </location>
</feature>
<feature type="compositionally biased region" description="Basic and acidic residues" evidence="3">
    <location>
        <begin position="673"/>
        <end position="693"/>
    </location>
</feature>
<protein>
    <submittedName>
        <fullName evidence="7">Uncharacterized protein</fullName>
    </submittedName>
</protein>
<evidence type="ECO:0000259" key="5">
    <source>
        <dbReference type="Pfam" id="PF00535"/>
    </source>
</evidence>
<gene>
    <name evidence="7" type="ORF">PCOR1329_LOCUS1969</name>
</gene>
<feature type="compositionally biased region" description="Gly residues" evidence="3">
    <location>
        <begin position="440"/>
        <end position="464"/>
    </location>
</feature>
<feature type="compositionally biased region" description="Basic and acidic residues" evidence="3">
    <location>
        <begin position="469"/>
        <end position="498"/>
    </location>
</feature>
<keyword evidence="2" id="KW-1015">Disulfide bond</keyword>
<dbReference type="PANTHER" id="PTHR11675:SF119">
    <property type="entry name" value="POLYPEPTIDE N-ACETYLGALACTOSAMINYLTRANSFERASE 2"/>
    <property type="match status" value="1"/>
</dbReference>
<evidence type="ECO:0000256" key="2">
    <source>
        <dbReference type="ARBA" id="ARBA00023157"/>
    </source>
</evidence>
<evidence type="ECO:0000256" key="3">
    <source>
        <dbReference type="SAM" id="MobiDB-lite"/>
    </source>
</evidence>
<feature type="region of interest" description="Disordered" evidence="3">
    <location>
        <begin position="21"/>
        <end position="114"/>
    </location>
</feature>
<keyword evidence="8" id="KW-1185">Reference proteome</keyword>
<comment type="caution">
    <text evidence="7">The sequence shown here is derived from an EMBL/GenBank/DDBJ whole genome shotgun (WGS) entry which is preliminary data.</text>
</comment>
<feature type="compositionally biased region" description="Low complexity" evidence="3">
    <location>
        <begin position="81"/>
        <end position="92"/>
    </location>
</feature>
<dbReference type="Pfam" id="PF02709">
    <property type="entry name" value="Glyco_transf_7C"/>
    <property type="match status" value="1"/>
</dbReference>
<keyword evidence="4" id="KW-0732">Signal</keyword>
<evidence type="ECO:0000259" key="6">
    <source>
        <dbReference type="Pfam" id="PF02709"/>
    </source>
</evidence>
<accession>A0ABN9PHF6</accession>
<dbReference type="EMBL" id="CAUYUJ010000481">
    <property type="protein sequence ID" value="CAK0790774.1"/>
    <property type="molecule type" value="Genomic_DNA"/>
</dbReference>
<evidence type="ECO:0000313" key="8">
    <source>
        <dbReference type="Proteomes" id="UP001189429"/>
    </source>
</evidence>